<evidence type="ECO:0000313" key="4">
    <source>
        <dbReference type="EMBL" id="SDF07893.1"/>
    </source>
</evidence>
<keyword evidence="2" id="KW-0732">Signal</keyword>
<dbReference type="PANTHER" id="PTHR39200:SF1">
    <property type="entry name" value="AUTO-TRANSPORTER ADHESIN HEAD GIN DOMAIN-CONTAINING PROTEIN-RELATED"/>
    <property type="match status" value="1"/>
</dbReference>
<feature type="domain" description="Putative auto-transporter adhesin head GIN" evidence="3">
    <location>
        <begin position="40"/>
        <end position="225"/>
    </location>
</feature>
<dbReference type="PROSITE" id="PS51257">
    <property type="entry name" value="PROKAR_LIPOPROTEIN"/>
    <property type="match status" value="1"/>
</dbReference>
<dbReference type="EMBL" id="FNBD01000007">
    <property type="protein sequence ID" value="SDF07893.1"/>
    <property type="molecule type" value="Genomic_DNA"/>
</dbReference>
<keyword evidence="5" id="KW-1185">Reference proteome</keyword>
<dbReference type="Gene3D" id="2.160.20.120">
    <property type="match status" value="1"/>
</dbReference>
<evidence type="ECO:0000313" key="5">
    <source>
        <dbReference type="Proteomes" id="UP000182114"/>
    </source>
</evidence>
<dbReference type="RefSeq" id="WP_074538752.1">
    <property type="nucleotide sequence ID" value="NZ_FNBD01000007.1"/>
</dbReference>
<feature type="chain" id="PRO_5010321455" evidence="2">
    <location>
        <begin position="20"/>
        <end position="241"/>
    </location>
</feature>
<dbReference type="Proteomes" id="UP000182114">
    <property type="component" value="Unassembled WGS sequence"/>
</dbReference>
<dbReference type="eggNOG" id="COG3595">
    <property type="taxonomic scope" value="Bacteria"/>
</dbReference>
<feature type="region of interest" description="Disordered" evidence="1">
    <location>
        <begin position="220"/>
        <end position="241"/>
    </location>
</feature>
<reference evidence="5" key="1">
    <citation type="submission" date="2016-10" db="EMBL/GenBank/DDBJ databases">
        <authorList>
            <person name="Varghese N."/>
            <person name="Submissions S."/>
        </authorList>
    </citation>
    <scope>NUCLEOTIDE SEQUENCE [LARGE SCALE GENOMIC DNA]</scope>
    <source>
        <strain evidence="5">DSM 24729</strain>
    </source>
</reference>
<feature type="signal peptide" evidence="2">
    <location>
        <begin position="1"/>
        <end position="19"/>
    </location>
</feature>
<proteinExistence type="predicted"/>
<accession>A0A1G7I5M7</accession>
<feature type="compositionally biased region" description="Polar residues" evidence="1">
    <location>
        <begin position="226"/>
        <end position="241"/>
    </location>
</feature>
<gene>
    <name evidence="4" type="ORF">SAMN04487992_10758</name>
</gene>
<evidence type="ECO:0000259" key="3">
    <source>
        <dbReference type="Pfam" id="PF10988"/>
    </source>
</evidence>
<dbReference type="AlphaFoldDB" id="A0A1G7I5M7"/>
<dbReference type="PANTHER" id="PTHR39200">
    <property type="entry name" value="HYPOTHETICAL EXPORTED PROTEIN"/>
    <property type="match status" value="1"/>
</dbReference>
<protein>
    <submittedName>
        <fullName evidence="4">Putative auto-transporter adhesin, head GIN domain</fullName>
    </submittedName>
</protein>
<evidence type="ECO:0000256" key="1">
    <source>
        <dbReference type="SAM" id="MobiDB-lite"/>
    </source>
</evidence>
<sequence length="241" mass="25545">MKNLFIAALVLATITSCSAQWGKKIKGNGVIKTIERTTGDYDAITISGFFDIELVDGNEGEIRITGEENLLEYIITETKDDQLVIKIENNKNIQPSKWKNSIKITIPVEEIEALSLSGSGDVVSKKTLKTSKFKTSMSGSGDITLHLEANAISATMSGSGDMNLSGSTTEFKATLSGSGNIEAYELATDHVEATVSGSADIQVVANKSIKARVSGSGDISYRGNPSKINTKISGSGSVSKK</sequence>
<dbReference type="InterPro" id="IPR021255">
    <property type="entry name" value="DUF2807"/>
</dbReference>
<dbReference type="Pfam" id="PF10988">
    <property type="entry name" value="DUF2807"/>
    <property type="match status" value="1"/>
</dbReference>
<organism evidence="4 5">
    <name type="scientific">Cellulophaga baltica</name>
    <dbReference type="NCBI Taxonomy" id="76594"/>
    <lineage>
        <taxon>Bacteria</taxon>
        <taxon>Pseudomonadati</taxon>
        <taxon>Bacteroidota</taxon>
        <taxon>Flavobacteriia</taxon>
        <taxon>Flavobacteriales</taxon>
        <taxon>Flavobacteriaceae</taxon>
        <taxon>Cellulophaga</taxon>
    </lineage>
</organism>
<name>A0A1G7I5M7_9FLAO</name>
<evidence type="ECO:0000256" key="2">
    <source>
        <dbReference type="SAM" id="SignalP"/>
    </source>
</evidence>